<gene>
    <name evidence="1" type="ORF">BJY24_003975</name>
</gene>
<dbReference type="InterPro" id="IPR011990">
    <property type="entry name" value="TPR-like_helical_dom_sf"/>
</dbReference>
<dbReference type="SUPFAM" id="SSF48452">
    <property type="entry name" value="TPR-like"/>
    <property type="match status" value="1"/>
</dbReference>
<proteinExistence type="predicted"/>
<organism evidence="1 2">
    <name type="scientific">Nocardia transvalensis</name>
    <dbReference type="NCBI Taxonomy" id="37333"/>
    <lineage>
        <taxon>Bacteria</taxon>
        <taxon>Bacillati</taxon>
        <taxon>Actinomycetota</taxon>
        <taxon>Actinomycetes</taxon>
        <taxon>Mycobacteriales</taxon>
        <taxon>Nocardiaceae</taxon>
        <taxon>Nocardia</taxon>
    </lineage>
</organism>
<reference evidence="1 2" key="1">
    <citation type="submission" date="2020-08" db="EMBL/GenBank/DDBJ databases">
        <title>Sequencing the genomes of 1000 actinobacteria strains.</title>
        <authorList>
            <person name="Klenk H.-P."/>
        </authorList>
    </citation>
    <scope>NUCLEOTIDE SEQUENCE [LARGE SCALE GENOMIC DNA]</scope>
    <source>
        <strain evidence="1 2">DSM 43582</strain>
    </source>
</reference>
<evidence type="ECO:0000313" key="1">
    <source>
        <dbReference type="EMBL" id="MBB5915108.1"/>
    </source>
</evidence>
<dbReference type="AlphaFoldDB" id="A0A7W9UJ60"/>
<keyword evidence="2" id="KW-1185">Reference proteome</keyword>
<evidence type="ECO:0000313" key="2">
    <source>
        <dbReference type="Proteomes" id="UP000540412"/>
    </source>
</evidence>
<dbReference type="Proteomes" id="UP000540412">
    <property type="component" value="Unassembled WGS sequence"/>
</dbReference>
<name>A0A7W9UJ60_9NOCA</name>
<protein>
    <submittedName>
        <fullName evidence="1">Tetratricopeptide (TPR) repeat protein</fullName>
    </submittedName>
</protein>
<dbReference type="RefSeq" id="WP_040746736.1">
    <property type="nucleotide sequence ID" value="NZ_JACHIT010000001.1"/>
</dbReference>
<comment type="caution">
    <text evidence="1">The sequence shown here is derived from an EMBL/GenBank/DDBJ whole genome shotgun (WGS) entry which is preliminary data.</text>
</comment>
<dbReference type="EMBL" id="JACHIT010000001">
    <property type="protein sequence ID" value="MBB5915108.1"/>
    <property type="molecule type" value="Genomic_DNA"/>
</dbReference>
<sequence length="446" mass="48524">MNVCSKWTGREALALREATLLGQEAFAAWAGVSVEAVKKWERRKETIQLTPRYAQQLDRKLQQAETGVVERFWSILGGPATVGVDAARKLGALLESGIDADYVLVPTRTATGEVVLVSVPRRNFILGIGAGVAGAALSSPPLAAMFADTNIDHVQHFLDKRMTIIESDNLYGAKETLPEVLTAIARMQALRRAKVVDSQTILRLLAMYAETAAWQFQDQRLFDEAQHWAEKALTWSHQLGDNYYVGLALVRMSQLACDMDDYEGGREFAEEARRSAPPDSLFAAAAVTFGAHAQALAGEPAGSSRAYDQSRAMVDRADTDPEWGFFLDQSYIDAHEAYSLAETGKFRSAALQFADATARMQTGYPRDKGVYLARAAVAQMAAGEIEPAAQLGLEALHIGIGTESGRIMSKVVQLGEGIDSASTQPNVGEFVTAYKEWKDPSCPDPT</sequence>
<accession>A0A7W9UJ60</accession>